<organism evidence="2 3">
    <name type="scientific">Oryzisolibacter propanilivorax</name>
    <dbReference type="NCBI Taxonomy" id="1527607"/>
    <lineage>
        <taxon>Bacteria</taxon>
        <taxon>Pseudomonadati</taxon>
        <taxon>Pseudomonadota</taxon>
        <taxon>Betaproteobacteria</taxon>
        <taxon>Burkholderiales</taxon>
        <taxon>Comamonadaceae</taxon>
        <taxon>Oryzisolibacter</taxon>
    </lineage>
</organism>
<dbReference type="AlphaFoldDB" id="A0A1G9TVE8"/>
<dbReference type="Pfam" id="PF13663">
    <property type="entry name" value="DUF4148"/>
    <property type="match status" value="1"/>
</dbReference>
<dbReference type="Proteomes" id="UP000198552">
    <property type="component" value="Unassembled WGS sequence"/>
</dbReference>
<evidence type="ECO:0000313" key="2">
    <source>
        <dbReference type="EMBL" id="SDM51709.1"/>
    </source>
</evidence>
<keyword evidence="3" id="KW-1185">Reference proteome</keyword>
<dbReference type="STRING" id="1527607.SAMN05428957_10725"/>
<feature type="compositionally biased region" description="Basic and acidic residues" evidence="1">
    <location>
        <begin position="99"/>
        <end position="110"/>
    </location>
</feature>
<evidence type="ECO:0000256" key="1">
    <source>
        <dbReference type="SAM" id="MobiDB-lite"/>
    </source>
</evidence>
<dbReference type="EMBL" id="FNHP01000007">
    <property type="protein sequence ID" value="SDM51709.1"/>
    <property type="molecule type" value="Genomic_DNA"/>
</dbReference>
<evidence type="ECO:0008006" key="4">
    <source>
        <dbReference type="Google" id="ProtNLM"/>
    </source>
</evidence>
<name>A0A1G9TVE8_9BURK</name>
<feature type="region of interest" description="Disordered" evidence="1">
    <location>
        <begin position="69"/>
        <end position="117"/>
    </location>
</feature>
<accession>A0A1G9TVE8</accession>
<sequence length="117" mass="12703">MTQRRLSLSAVIASVATVAALGLPGMASAEYWHPANNEAGVIVHSEHFKSEKTREQVRAETEAAMRQGRLSYGESNYPRGAEAAPAASSKTRQQVINEMRSETAAQREARQLLYSAG</sequence>
<protein>
    <recommendedName>
        <fullName evidence="4">DUF4148 domain-containing protein</fullName>
    </recommendedName>
</protein>
<evidence type="ECO:0000313" key="3">
    <source>
        <dbReference type="Proteomes" id="UP000198552"/>
    </source>
</evidence>
<gene>
    <name evidence="2" type="ORF">SAMN05428957_10725</name>
</gene>
<dbReference type="RefSeq" id="WP_091570652.1">
    <property type="nucleotide sequence ID" value="NZ_FNHP01000007.1"/>
</dbReference>
<reference evidence="3" key="1">
    <citation type="submission" date="2016-10" db="EMBL/GenBank/DDBJ databases">
        <authorList>
            <person name="Varghese N."/>
            <person name="Submissions S."/>
        </authorList>
    </citation>
    <scope>NUCLEOTIDE SEQUENCE [LARGE SCALE GENOMIC DNA]</scope>
    <source>
        <strain evidence="3">EPL6</strain>
    </source>
</reference>
<proteinExistence type="predicted"/>
<dbReference type="InterPro" id="IPR025421">
    <property type="entry name" value="DUF4148"/>
</dbReference>
<dbReference type="OrthoDB" id="8526877at2"/>